<dbReference type="InterPro" id="IPR024079">
    <property type="entry name" value="MetalloPept_cat_dom_sf"/>
</dbReference>
<proteinExistence type="predicted"/>
<dbReference type="OrthoDB" id="3778039at2759"/>
<protein>
    <recommendedName>
        <fullName evidence="4">Lysine-specific metallo-endopeptidase domain-containing protein</fullName>
    </recommendedName>
</protein>
<evidence type="ECO:0000313" key="3">
    <source>
        <dbReference type="Proteomes" id="UP000800035"/>
    </source>
</evidence>
<organism evidence="2 3">
    <name type="scientific">Byssothecium circinans</name>
    <dbReference type="NCBI Taxonomy" id="147558"/>
    <lineage>
        <taxon>Eukaryota</taxon>
        <taxon>Fungi</taxon>
        <taxon>Dikarya</taxon>
        <taxon>Ascomycota</taxon>
        <taxon>Pezizomycotina</taxon>
        <taxon>Dothideomycetes</taxon>
        <taxon>Pleosporomycetidae</taxon>
        <taxon>Pleosporales</taxon>
        <taxon>Massarineae</taxon>
        <taxon>Massarinaceae</taxon>
        <taxon>Byssothecium</taxon>
    </lineage>
</organism>
<gene>
    <name evidence="2" type="ORF">CC80DRAFT_597120</name>
</gene>
<keyword evidence="3" id="KW-1185">Reference proteome</keyword>
<reference evidence="2" key="1">
    <citation type="journal article" date="2020" name="Stud. Mycol.">
        <title>101 Dothideomycetes genomes: a test case for predicting lifestyles and emergence of pathogens.</title>
        <authorList>
            <person name="Haridas S."/>
            <person name="Albert R."/>
            <person name="Binder M."/>
            <person name="Bloem J."/>
            <person name="Labutti K."/>
            <person name="Salamov A."/>
            <person name="Andreopoulos B."/>
            <person name="Baker S."/>
            <person name="Barry K."/>
            <person name="Bills G."/>
            <person name="Bluhm B."/>
            <person name="Cannon C."/>
            <person name="Castanera R."/>
            <person name="Culley D."/>
            <person name="Daum C."/>
            <person name="Ezra D."/>
            <person name="Gonzalez J."/>
            <person name="Henrissat B."/>
            <person name="Kuo A."/>
            <person name="Liang C."/>
            <person name="Lipzen A."/>
            <person name="Lutzoni F."/>
            <person name="Magnuson J."/>
            <person name="Mondo S."/>
            <person name="Nolan M."/>
            <person name="Ohm R."/>
            <person name="Pangilinan J."/>
            <person name="Park H.-J."/>
            <person name="Ramirez L."/>
            <person name="Alfaro M."/>
            <person name="Sun H."/>
            <person name="Tritt A."/>
            <person name="Yoshinaga Y."/>
            <person name="Zwiers L.-H."/>
            <person name="Turgeon B."/>
            <person name="Goodwin S."/>
            <person name="Spatafora J."/>
            <person name="Crous P."/>
            <person name="Grigoriev I."/>
        </authorList>
    </citation>
    <scope>NUCLEOTIDE SEQUENCE</scope>
    <source>
        <strain evidence="2">CBS 675.92</strain>
    </source>
</reference>
<feature type="signal peptide" evidence="1">
    <location>
        <begin position="1"/>
        <end position="23"/>
    </location>
</feature>
<dbReference type="GO" id="GO:0008237">
    <property type="term" value="F:metallopeptidase activity"/>
    <property type="evidence" value="ECO:0007669"/>
    <property type="project" value="InterPro"/>
</dbReference>
<dbReference type="Proteomes" id="UP000800035">
    <property type="component" value="Unassembled WGS sequence"/>
</dbReference>
<dbReference type="EMBL" id="ML977015">
    <property type="protein sequence ID" value="KAF1951649.1"/>
    <property type="molecule type" value="Genomic_DNA"/>
</dbReference>
<accession>A0A6A5TIV2</accession>
<sequence>MLLSNPHRALLLFLTAGVLQIEAVPADGAPNSLLPTFTLIGGNGGAETGRCTGNDLDMLKQSYEDMCLMARSARDEMDFFLSQAARTQGDGPPRPENAQAPVATVTNWKRWKRIRGTYLSLFGSDPFWVRGAALPGQPIAGHMKVRRFYNSVVERFCGGQSDNSPLLVCTDADYKFIEVGKPDPGDTQGRNIEETHPQCTEVGGVWYAPNMPQRGQYYESLPPKNPEDKPICTDPGHLAVASQRIQTLWFCKDGLDADIHKTVTLQDLRNTIKPTKRRYGKKLGDRDMILKTLELGDLTKLEDIKRVGGEIMPVTWLHELHHLITRSNDAPAVDKKGNPIKITEKVYNYATNQYEDQEVNEKSYGYDLCRNLALNGVLGLNNPDNLAFFALAMFFGEHDWSRGFAMPLKEP</sequence>
<dbReference type="AlphaFoldDB" id="A0A6A5TIV2"/>
<dbReference type="Gene3D" id="3.40.390.10">
    <property type="entry name" value="Collagenase (Catalytic Domain)"/>
    <property type="match status" value="1"/>
</dbReference>
<evidence type="ECO:0000256" key="1">
    <source>
        <dbReference type="SAM" id="SignalP"/>
    </source>
</evidence>
<evidence type="ECO:0000313" key="2">
    <source>
        <dbReference type="EMBL" id="KAF1951649.1"/>
    </source>
</evidence>
<name>A0A6A5TIV2_9PLEO</name>
<feature type="chain" id="PRO_5025483543" description="Lysine-specific metallo-endopeptidase domain-containing protein" evidence="1">
    <location>
        <begin position="24"/>
        <end position="411"/>
    </location>
</feature>
<keyword evidence="1" id="KW-0732">Signal</keyword>
<evidence type="ECO:0008006" key="4">
    <source>
        <dbReference type="Google" id="ProtNLM"/>
    </source>
</evidence>